<dbReference type="InterPro" id="IPR012334">
    <property type="entry name" value="Pectin_lyas_fold"/>
</dbReference>
<dbReference type="EMBL" id="ML978969">
    <property type="protein sequence ID" value="KAF1928265.1"/>
    <property type="molecule type" value="Genomic_DNA"/>
</dbReference>
<organism evidence="12 13">
    <name type="scientific">Didymella exigua CBS 183.55</name>
    <dbReference type="NCBI Taxonomy" id="1150837"/>
    <lineage>
        <taxon>Eukaryota</taxon>
        <taxon>Fungi</taxon>
        <taxon>Dikarya</taxon>
        <taxon>Ascomycota</taxon>
        <taxon>Pezizomycotina</taxon>
        <taxon>Dothideomycetes</taxon>
        <taxon>Pleosporomycetidae</taxon>
        <taxon>Pleosporales</taxon>
        <taxon>Pleosporineae</taxon>
        <taxon>Didymellaceae</taxon>
        <taxon>Didymella</taxon>
    </lineage>
</organism>
<evidence type="ECO:0000313" key="12">
    <source>
        <dbReference type="EMBL" id="KAF1928265.1"/>
    </source>
</evidence>
<dbReference type="Gene3D" id="2.160.20.10">
    <property type="entry name" value="Single-stranded right-handed beta-helix, Pectin lyase-like"/>
    <property type="match status" value="1"/>
</dbReference>
<name>A0A6A5RIS9_9PLEO</name>
<keyword evidence="13" id="KW-1185">Reference proteome</keyword>
<evidence type="ECO:0000256" key="3">
    <source>
        <dbReference type="ARBA" id="ARBA00022525"/>
    </source>
</evidence>
<dbReference type="InterPro" id="IPR000743">
    <property type="entry name" value="Glyco_hydro_28"/>
</dbReference>
<protein>
    <submittedName>
        <fullName evidence="12">Glycoside hydrolase family 28 protein</fullName>
    </submittedName>
</protein>
<dbReference type="Pfam" id="PF00295">
    <property type="entry name" value="Glyco_hydro_28"/>
    <property type="match status" value="1"/>
</dbReference>
<keyword evidence="9" id="KW-0961">Cell wall biogenesis/degradation</keyword>
<evidence type="ECO:0000256" key="5">
    <source>
        <dbReference type="ARBA" id="ARBA00022801"/>
    </source>
</evidence>
<dbReference type="GO" id="GO:0071555">
    <property type="term" value="P:cell wall organization"/>
    <property type="evidence" value="ECO:0007669"/>
    <property type="project" value="UniProtKB-KW"/>
</dbReference>
<reference evidence="12" key="1">
    <citation type="journal article" date="2020" name="Stud. Mycol.">
        <title>101 Dothideomycetes genomes: a test case for predicting lifestyles and emergence of pathogens.</title>
        <authorList>
            <person name="Haridas S."/>
            <person name="Albert R."/>
            <person name="Binder M."/>
            <person name="Bloem J."/>
            <person name="Labutti K."/>
            <person name="Salamov A."/>
            <person name="Andreopoulos B."/>
            <person name="Baker S."/>
            <person name="Barry K."/>
            <person name="Bills G."/>
            <person name="Bluhm B."/>
            <person name="Cannon C."/>
            <person name="Castanera R."/>
            <person name="Culley D."/>
            <person name="Daum C."/>
            <person name="Ezra D."/>
            <person name="Gonzalez J."/>
            <person name="Henrissat B."/>
            <person name="Kuo A."/>
            <person name="Liang C."/>
            <person name="Lipzen A."/>
            <person name="Lutzoni F."/>
            <person name="Magnuson J."/>
            <person name="Mondo S."/>
            <person name="Nolan M."/>
            <person name="Ohm R."/>
            <person name="Pangilinan J."/>
            <person name="Park H.-J."/>
            <person name="Ramirez L."/>
            <person name="Alfaro M."/>
            <person name="Sun H."/>
            <person name="Tritt A."/>
            <person name="Yoshinaga Y."/>
            <person name="Zwiers L.-H."/>
            <person name="Turgeon B."/>
            <person name="Goodwin S."/>
            <person name="Spatafora J."/>
            <person name="Crous P."/>
            <person name="Grigoriev I."/>
        </authorList>
    </citation>
    <scope>NUCLEOTIDE SEQUENCE</scope>
    <source>
        <strain evidence="12">CBS 183.55</strain>
    </source>
</reference>
<dbReference type="GO" id="GO:0046576">
    <property type="term" value="F:rhamnogalacturonan alpha-L-rhamnopyranosyl-(1-&gt;4)-alpha-D-galactopyranosyluronide lyase activity"/>
    <property type="evidence" value="ECO:0007669"/>
    <property type="project" value="UniProtKB-ARBA"/>
</dbReference>
<dbReference type="GO" id="GO:0005576">
    <property type="term" value="C:extracellular region"/>
    <property type="evidence" value="ECO:0007669"/>
    <property type="project" value="UniProtKB-SubCell"/>
</dbReference>
<dbReference type="OrthoDB" id="2268901at2759"/>
<dbReference type="AlphaFoldDB" id="A0A6A5RIS9"/>
<comment type="similarity">
    <text evidence="2 10">Belongs to the glycosyl hydrolase 28 family.</text>
</comment>
<comment type="subcellular location">
    <subcellularLocation>
        <location evidence="1">Secreted</location>
    </subcellularLocation>
</comment>
<dbReference type="GeneID" id="54350273"/>
<keyword evidence="7" id="KW-0325">Glycoprotein</keyword>
<dbReference type="RefSeq" id="XP_033448517.1">
    <property type="nucleotide sequence ID" value="XM_033592605.1"/>
</dbReference>
<dbReference type="PANTHER" id="PTHR31736">
    <property type="match status" value="1"/>
</dbReference>
<accession>A0A6A5RIS9</accession>
<evidence type="ECO:0000256" key="1">
    <source>
        <dbReference type="ARBA" id="ARBA00004613"/>
    </source>
</evidence>
<sequence length="441" mass="46342">MHFSSLLVAAVAVLPATVFGQLSGGVGPLTTHAAKTKVKTCSVLDFGGKADQSTDIGPALLKAFAACKTGGTVVVPAGNYAMATWATFEGGKAWALQLDGVIFRTGTDAGNMLFIRNANDFEMFSSTGKGAIQGLGFKDHVNGKRDGARLLRVEKTNNFSVHDIILVDAPMFHFVMNTVTNGEAYNMAIRGGDWGGLDGVDVIGTNVWIHDIMVTNKDECVTVKSPSSNVLVENIYCNWSGGCAIGSLGAATAISKIQYKNVYTWNSNQMMMIKSNGGSGFVEDVVFENFIGHGNAYAFDIDQFWASTSTVAGNGVQLTNITAKNWRGAQANGAQRGPVKVVCADAAPCTEIDVSDIQMWTEIGNKNVNLCRSGHGTGACLKSGTGSYAQITQTVTIAPTAFSAATMAGDLKTAFGTASSIPIPTLPASYYPNTPPISRAP</sequence>
<keyword evidence="3" id="KW-0964">Secreted</keyword>
<dbReference type="Proteomes" id="UP000800082">
    <property type="component" value="Unassembled WGS sequence"/>
</dbReference>
<dbReference type="InterPro" id="IPR011050">
    <property type="entry name" value="Pectin_lyase_fold/virulence"/>
</dbReference>
<dbReference type="PANTHER" id="PTHR31736:SF19">
    <property type="entry name" value="PECTIN LYASE SUPERFAMILY PROTEIN-RELATED"/>
    <property type="match status" value="1"/>
</dbReference>
<feature type="signal peptide" evidence="11">
    <location>
        <begin position="1"/>
        <end position="20"/>
    </location>
</feature>
<proteinExistence type="inferred from homology"/>
<dbReference type="SUPFAM" id="SSF51126">
    <property type="entry name" value="Pectin lyase-like"/>
    <property type="match status" value="1"/>
</dbReference>
<keyword evidence="6" id="KW-1015">Disulfide bond</keyword>
<feature type="chain" id="PRO_5025653514" evidence="11">
    <location>
        <begin position="21"/>
        <end position="441"/>
    </location>
</feature>
<evidence type="ECO:0000256" key="6">
    <source>
        <dbReference type="ARBA" id="ARBA00023157"/>
    </source>
</evidence>
<evidence type="ECO:0000256" key="8">
    <source>
        <dbReference type="ARBA" id="ARBA00023295"/>
    </source>
</evidence>
<evidence type="ECO:0000256" key="11">
    <source>
        <dbReference type="SAM" id="SignalP"/>
    </source>
</evidence>
<keyword evidence="4 11" id="KW-0732">Signal</keyword>
<dbReference type="GO" id="GO:0004650">
    <property type="term" value="F:polygalacturonase activity"/>
    <property type="evidence" value="ECO:0007669"/>
    <property type="project" value="InterPro"/>
</dbReference>
<evidence type="ECO:0000256" key="7">
    <source>
        <dbReference type="ARBA" id="ARBA00023180"/>
    </source>
</evidence>
<evidence type="ECO:0000256" key="4">
    <source>
        <dbReference type="ARBA" id="ARBA00022729"/>
    </source>
</evidence>
<gene>
    <name evidence="12" type="ORF">M421DRAFT_420812</name>
</gene>
<evidence type="ECO:0000256" key="9">
    <source>
        <dbReference type="ARBA" id="ARBA00023316"/>
    </source>
</evidence>
<dbReference type="GO" id="GO:0005975">
    <property type="term" value="P:carbohydrate metabolic process"/>
    <property type="evidence" value="ECO:0007669"/>
    <property type="project" value="InterPro"/>
</dbReference>
<keyword evidence="5 10" id="KW-0378">Hydrolase</keyword>
<evidence type="ECO:0000313" key="13">
    <source>
        <dbReference type="Proteomes" id="UP000800082"/>
    </source>
</evidence>
<evidence type="ECO:0000256" key="10">
    <source>
        <dbReference type="RuleBase" id="RU361169"/>
    </source>
</evidence>
<keyword evidence="8 10" id="KW-0326">Glycosidase</keyword>
<evidence type="ECO:0000256" key="2">
    <source>
        <dbReference type="ARBA" id="ARBA00008834"/>
    </source>
</evidence>